<dbReference type="SUPFAM" id="SSF140652">
    <property type="entry name" value="YozE-like"/>
    <property type="match status" value="1"/>
</dbReference>
<protein>
    <recommendedName>
        <fullName evidence="1">UPF0346 protein MOO44_06675</fullName>
    </recommendedName>
</protein>
<dbReference type="Pfam" id="PF06855">
    <property type="entry name" value="YozE_SAM_like"/>
    <property type="match status" value="1"/>
</dbReference>
<comment type="similarity">
    <text evidence="1">Belongs to the UPF0346 family.</text>
</comment>
<keyword evidence="4" id="KW-1185">Reference proteome</keyword>
<dbReference type="PIRSF" id="PIRSF037262">
    <property type="entry name" value="UCP037262"/>
    <property type="match status" value="1"/>
</dbReference>
<reference evidence="3" key="1">
    <citation type="journal article" date="2022" name="Int. J. Syst. Evol. Microbiol.">
        <title>Apilactobacillus apisilvae sp. nov., Nicolia spurrieriana gen. nov. sp. nov., Bombilactobacillus folatiphilus sp. nov. and Bombilactobacillus thymidiniphilus sp. nov., four new lactic acid bacterial isolates from stingless bees Tetragonula carbonaria and Austroplebeia australis.</title>
        <authorList>
            <person name="Oliphant S.A."/>
            <person name="Watson-Haigh N.S."/>
            <person name="Sumby K.M."/>
            <person name="Gardner J."/>
            <person name="Groom S."/>
            <person name="Jiranek V."/>
        </authorList>
    </citation>
    <scope>NUCLEOTIDE SEQUENCE</scope>
    <source>
        <strain evidence="3">SGEP1_A5</strain>
    </source>
</reference>
<proteinExistence type="inferred from homology"/>
<dbReference type="EMBL" id="CP093361">
    <property type="protein sequence ID" value="UQS87510.1"/>
    <property type="molecule type" value="Genomic_DNA"/>
</dbReference>
<accession>A0A976X609</accession>
<feature type="domain" description="YozE SAM-like" evidence="2">
    <location>
        <begin position="6"/>
        <end position="71"/>
    </location>
</feature>
<dbReference type="Gene3D" id="1.10.150.260">
    <property type="entry name" value="YozE SAM-like"/>
    <property type="match status" value="1"/>
</dbReference>
<evidence type="ECO:0000256" key="1">
    <source>
        <dbReference type="HAMAP-Rule" id="MF_01538"/>
    </source>
</evidence>
<dbReference type="KEGG" id="lbe:MOO44_06675"/>
<dbReference type="AlphaFoldDB" id="A0A976X609"/>
<dbReference type="HAMAP" id="MF_01538">
    <property type="entry name" value="UPF0346"/>
    <property type="match status" value="1"/>
</dbReference>
<evidence type="ECO:0000313" key="3">
    <source>
        <dbReference type="EMBL" id="UQS87510.1"/>
    </source>
</evidence>
<sequence length="75" mass="8945">MIMGQSFYQYLMTERNPKSYEPIAEFANNAFYDHSFPKNTADFEVISRYLEENGSYLPSMSIFDDAWSRFLDYKD</sequence>
<dbReference type="InterPro" id="IPR023089">
    <property type="entry name" value="YozE_SAM-like"/>
</dbReference>
<evidence type="ECO:0000313" key="4">
    <source>
        <dbReference type="Proteomes" id="UP000831181"/>
    </source>
</evidence>
<evidence type="ECO:0000259" key="2">
    <source>
        <dbReference type="Pfam" id="PF06855"/>
    </source>
</evidence>
<dbReference type="InterPro" id="IPR010673">
    <property type="entry name" value="UPF0346"/>
</dbReference>
<dbReference type="Proteomes" id="UP000831181">
    <property type="component" value="Chromosome"/>
</dbReference>
<organism evidence="3 4">
    <name type="scientific">Nicoliella spurrieriana</name>
    <dbReference type="NCBI Taxonomy" id="2925830"/>
    <lineage>
        <taxon>Bacteria</taxon>
        <taxon>Bacillati</taxon>
        <taxon>Bacillota</taxon>
        <taxon>Bacilli</taxon>
        <taxon>Lactobacillales</taxon>
        <taxon>Lactobacillaceae</taxon>
        <taxon>Nicoliella</taxon>
    </lineage>
</organism>
<gene>
    <name evidence="3" type="ORF">MOO44_06675</name>
</gene>
<dbReference type="NCBIfam" id="NF010193">
    <property type="entry name" value="PRK13672.1"/>
    <property type="match status" value="1"/>
</dbReference>
<name>A0A976X609_9LACO</name>
<dbReference type="InterPro" id="IPR036806">
    <property type="entry name" value="YozE_SAM-like_sf"/>
</dbReference>